<dbReference type="Gene3D" id="3.30.360.10">
    <property type="entry name" value="Dihydrodipicolinate Reductase, domain 2"/>
    <property type="match status" value="1"/>
</dbReference>
<dbReference type="Pfam" id="PF01408">
    <property type="entry name" value="GFO_IDH_MocA"/>
    <property type="match status" value="1"/>
</dbReference>
<dbReference type="Proteomes" id="UP000215459">
    <property type="component" value="Unassembled WGS sequence"/>
</dbReference>
<dbReference type="SUPFAM" id="SSF51735">
    <property type="entry name" value="NAD(P)-binding Rossmann-fold domains"/>
    <property type="match status" value="1"/>
</dbReference>
<evidence type="ECO:0000313" key="4">
    <source>
        <dbReference type="EMBL" id="OYD08454.1"/>
    </source>
</evidence>
<dbReference type="PANTHER" id="PTHR43249">
    <property type="entry name" value="UDP-N-ACETYL-2-AMINO-2-DEOXY-D-GLUCURONATE OXIDASE"/>
    <property type="match status" value="1"/>
</dbReference>
<reference evidence="4 5" key="1">
    <citation type="submission" date="2017-07" db="EMBL/GenBank/DDBJ databases">
        <title>The genome sequence of Paludifilum halophilum highlights mechanisms for microbial adaptation to high salt environemnts.</title>
        <authorList>
            <person name="Belbahri L."/>
        </authorList>
    </citation>
    <scope>NUCLEOTIDE SEQUENCE [LARGE SCALE GENOMIC DNA]</scope>
    <source>
        <strain evidence="4 5">DSM 102817</strain>
    </source>
</reference>
<evidence type="ECO:0000256" key="1">
    <source>
        <dbReference type="ARBA" id="ARBA00010928"/>
    </source>
</evidence>
<name>A0A235B834_9BACL</name>
<evidence type="ECO:0000259" key="2">
    <source>
        <dbReference type="Pfam" id="PF01408"/>
    </source>
</evidence>
<dbReference type="Pfam" id="PF02894">
    <property type="entry name" value="GFO_IDH_MocA_C"/>
    <property type="match status" value="1"/>
</dbReference>
<dbReference type="OrthoDB" id="2350336at2"/>
<keyword evidence="5" id="KW-1185">Reference proteome</keyword>
<organism evidence="4 5">
    <name type="scientific">Paludifilum halophilum</name>
    <dbReference type="NCBI Taxonomy" id="1642702"/>
    <lineage>
        <taxon>Bacteria</taxon>
        <taxon>Bacillati</taxon>
        <taxon>Bacillota</taxon>
        <taxon>Bacilli</taxon>
        <taxon>Bacillales</taxon>
        <taxon>Thermoactinomycetaceae</taxon>
        <taxon>Paludifilum</taxon>
    </lineage>
</organism>
<gene>
    <name evidence="4" type="ORF">CHM34_06380</name>
</gene>
<dbReference type="InterPro" id="IPR036291">
    <property type="entry name" value="NAD(P)-bd_dom_sf"/>
</dbReference>
<sequence length="355" mass="38949">MTDVLRIGIIGAGGIAREAHLVNYQKCGKRVEVVAVADVVEETAKECAEWFSIPHVFTDYEQMLEKVELDAVSVCTPNKFHAPAAIAALEAGCHVLCEKPPAMTAEEAERMAQTAESAGKILTYGFHYRHAPEVEVLKRFVDAGELGEVYAGRVHALRRRGIPGWGVFTNKELQGGGPLIDIGVHMLDTALYLMGYPEPDLVLGSTYQKLGNRKGVGVLGEWDWENFSVEDMARGMIRFKNGATLILETAFAANLDQLEEMNVTLMGVEGGADVFPLGIYQEKHDTLVNLTPAHLPQKGYHEREIERFVDSCLTGSQPLSTPRQGVVLQQLINALYQSAETGEPVKLESVKADSR</sequence>
<evidence type="ECO:0000259" key="3">
    <source>
        <dbReference type="Pfam" id="PF02894"/>
    </source>
</evidence>
<evidence type="ECO:0000313" key="5">
    <source>
        <dbReference type="Proteomes" id="UP000215459"/>
    </source>
</evidence>
<accession>A0A235B834</accession>
<feature type="domain" description="Gfo/Idh/MocA-like oxidoreductase N-terminal" evidence="2">
    <location>
        <begin position="5"/>
        <end position="126"/>
    </location>
</feature>
<dbReference type="RefSeq" id="WP_094263759.1">
    <property type="nucleotide sequence ID" value="NZ_NOWF01000003.1"/>
</dbReference>
<dbReference type="InterPro" id="IPR052515">
    <property type="entry name" value="Gfo/Idh/MocA_Oxidoreductase"/>
</dbReference>
<feature type="domain" description="Gfo/Idh/MocA-like oxidoreductase C-terminal" evidence="3">
    <location>
        <begin position="138"/>
        <end position="347"/>
    </location>
</feature>
<comment type="similarity">
    <text evidence="1">Belongs to the Gfo/Idh/MocA family.</text>
</comment>
<dbReference type="EMBL" id="NOWF01000003">
    <property type="protein sequence ID" value="OYD08454.1"/>
    <property type="molecule type" value="Genomic_DNA"/>
</dbReference>
<dbReference type="GO" id="GO:0000166">
    <property type="term" value="F:nucleotide binding"/>
    <property type="evidence" value="ECO:0007669"/>
    <property type="project" value="InterPro"/>
</dbReference>
<comment type="caution">
    <text evidence="4">The sequence shown here is derived from an EMBL/GenBank/DDBJ whole genome shotgun (WGS) entry which is preliminary data.</text>
</comment>
<dbReference type="PANTHER" id="PTHR43249:SF1">
    <property type="entry name" value="D-GLUCOSIDE 3-DEHYDROGENASE"/>
    <property type="match status" value="1"/>
</dbReference>
<dbReference type="InterPro" id="IPR004104">
    <property type="entry name" value="Gfo/Idh/MocA-like_OxRdtase_C"/>
</dbReference>
<dbReference type="AlphaFoldDB" id="A0A235B834"/>
<dbReference type="InterPro" id="IPR000683">
    <property type="entry name" value="Gfo/Idh/MocA-like_OxRdtase_N"/>
</dbReference>
<proteinExistence type="inferred from homology"/>
<dbReference type="SUPFAM" id="SSF55347">
    <property type="entry name" value="Glyceraldehyde-3-phosphate dehydrogenase-like, C-terminal domain"/>
    <property type="match status" value="1"/>
</dbReference>
<dbReference type="Gene3D" id="3.40.50.720">
    <property type="entry name" value="NAD(P)-binding Rossmann-like Domain"/>
    <property type="match status" value="1"/>
</dbReference>
<protein>
    <submittedName>
        <fullName evidence="4">Oxidoreductase</fullName>
    </submittedName>
</protein>